<dbReference type="EMBL" id="LAZR01007650">
    <property type="protein sequence ID" value="KKM83881.1"/>
    <property type="molecule type" value="Genomic_DNA"/>
</dbReference>
<gene>
    <name evidence="1" type="ORF">LCGC14_1304780</name>
</gene>
<feature type="non-terminal residue" evidence="1">
    <location>
        <position position="232"/>
    </location>
</feature>
<accession>A0A0F9L8X7</accession>
<comment type="caution">
    <text evidence="1">The sequence shown here is derived from an EMBL/GenBank/DDBJ whole genome shotgun (WGS) entry which is preliminary data.</text>
</comment>
<name>A0A0F9L8X7_9ZZZZ</name>
<protein>
    <submittedName>
        <fullName evidence="1">Uncharacterized protein</fullName>
    </submittedName>
</protein>
<reference evidence="1" key="1">
    <citation type="journal article" date="2015" name="Nature">
        <title>Complex archaea that bridge the gap between prokaryotes and eukaryotes.</title>
        <authorList>
            <person name="Spang A."/>
            <person name="Saw J.H."/>
            <person name="Jorgensen S.L."/>
            <person name="Zaremba-Niedzwiedzka K."/>
            <person name="Martijn J."/>
            <person name="Lind A.E."/>
            <person name="van Eijk R."/>
            <person name="Schleper C."/>
            <person name="Guy L."/>
            <person name="Ettema T.J."/>
        </authorList>
    </citation>
    <scope>NUCLEOTIDE SEQUENCE</scope>
</reference>
<dbReference type="AlphaFoldDB" id="A0A0F9L8X7"/>
<proteinExistence type="predicted"/>
<organism evidence="1">
    <name type="scientific">marine sediment metagenome</name>
    <dbReference type="NCBI Taxonomy" id="412755"/>
    <lineage>
        <taxon>unclassified sequences</taxon>
        <taxon>metagenomes</taxon>
        <taxon>ecological metagenomes</taxon>
    </lineage>
</organism>
<sequence>MAKNVMIVSSWVMTCLMPSQIFPLRLMRGFHAEGWNVLCCQAEHNWLPKEEQGIYKYPWGDCCTVSEPELIPAIDQILENIPKPDLLIVANTINGSYYDLAEKHDLVIAPFQSDPYYAGYPSKEGIEAQFGRAGVVFFNEGNPVNYIKEIHPEIGEKCHIINHALDLTLAPTDKEVKNSEKEFLASVCSGLELQRHKQFMRLFYFPSMKFPDHKFGVAGSLDVRFKRETMED</sequence>
<evidence type="ECO:0000313" key="1">
    <source>
        <dbReference type="EMBL" id="KKM83881.1"/>
    </source>
</evidence>